<feature type="compositionally biased region" description="Basic residues" evidence="1">
    <location>
        <begin position="159"/>
        <end position="169"/>
    </location>
</feature>
<name>A0AAV6VG23_9ARAC</name>
<sequence>MDPSFCDLEFFDFKDSSDEEIKEIQAILKGPKSEGCVKLPWDTSVKTKCSGNLPPNEGAEAESAEDVVEETPQVLTTTHSALPPPVVALPPAAETYVTLPTTVGPYHNTPYFVSRTLPYLRTYPPMGMPLFACPLPGDASPYGFVPVTPADTEAGFKRQSARRGSVKKRLGSESPESANPYPEGLGCPPTSVPLVPLSVPPPTFVGGNLPLHGYPPGLHTSPAMYYVPVFNHPYGGYIQAPGPPMMLPVNIAATTDLKCPPPVSAGETLPTGNANDSPPRDINGVGFKSPKDNKGSCELTQEGSVGHVDSPQNDLGLTSQTVDLEEKAEQAEIDCRSGEVLVADTCDPALAISAHPPEDSTPVGHTDNTSNSLPNAGDTAAKINVPEHKDITNNKSKSSPSDPPNEDCLPETDNDCPEETVVPLEVPPKDSSSPVIQKTPIATALQIKNAAKKVSLSEVAKPVDHHRPSKCWADLFKRPSFAVNGFESPPEPNGKRNCDPPGKVATGEGRPPRVKRGVSNGKVPSSNSLH</sequence>
<feature type="compositionally biased region" description="Acidic residues" evidence="1">
    <location>
        <begin position="404"/>
        <end position="418"/>
    </location>
</feature>
<keyword evidence="3" id="KW-1185">Reference proteome</keyword>
<proteinExistence type="predicted"/>
<gene>
    <name evidence="2" type="ORF">JTE90_002192</name>
</gene>
<feature type="region of interest" description="Disordered" evidence="1">
    <location>
        <begin position="261"/>
        <end position="316"/>
    </location>
</feature>
<evidence type="ECO:0000313" key="2">
    <source>
        <dbReference type="EMBL" id="KAG8195569.1"/>
    </source>
</evidence>
<organism evidence="2 3">
    <name type="scientific">Oedothorax gibbosus</name>
    <dbReference type="NCBI Taxonomy" id="931172"/>
    <lineage>
        <taxon>Eukaryota</taxon>
        <taxon>Metazoa</taxon>
        <taxon>Ecdysozoa</taxon>
        <taxon>Arthropoda</taxon>
        <taxon>Chelicerata</taxon>
        <taxon>Arachnida</taxon>
        <taxon>Araneae</taxon>
        <taxon>Araneomorphae</taxon>
        <taxon>Entelegynae</taxon>
        <taxon>Araneoidea</taxon>
        <taxon>Linyphiidae</taxon>
        <taxon>Erigoninae</taxon>
        <taxon>Oedothorax</taxon>
    </lineage>
</organism>
<feature type="region of interest" description="Disordered" evidence="1">
    <location>
        <begin position="351"/>
        <end position="435"/>
    </location>
</feature>
<dbReference type="EMBL" id="JAFNEN010000084">
    <property type="protein sequence ID" value="KAG8195569.1"/>
    <property type="molecule type" value="Genomic_DNA"/>
</dbReference>
<protein>
    <submittedName>
        <fullName evidence="2">Uncharacterized protein</fullName>
    </submittedName>
</protein>
<comment type="caution">
    <text evidence="2">The sequence shown here is derived from an EMBL/GenBank/DDBJ whole genome shotgun (WGS) entry which is preliminary data.</text>
</comment>
<reference evidence="2 3" key="1">
    <citation type="journal article" date="2022" name="Nat. Ecol. Evol.">
        <title>A masculinizing supergene underlies an exaggerated male reproductive morph in a spider.</title>
        <authorList>
            <person name="Hendrickx F."/>
            <person name="De Corte Z."/>
            <person name="Sonet G."/>
            <person name="Van Belleghem S.M."/>
            <person name="Kostlbacher S."/>
            <person name="Vangestel C."/>
        </authorList>
    </citation>
    <scope>NUCLEOTIDE SEQUENCE [LARGE SCALE GENOMIC DNA]</scope>
    <source>
        <strain evidence="2">W744_W776</strain>
    </source>
</reference>
<feature type="region of interest" description="Disordered" evidence="1">
    <location>
        <begin position="484"/>
        <end position="530"/>
    </location>
</feature>
<evidence type="ECO:0000256" key="1">
    <source>
        <dbReference type="SAM" id="MobiDB-lite"/>
    </source>
</evidence>
<evidence type="ECO:0000313" key="3">
    <source>
        <dbReference type="Proteomes" id="UP000827092"/>
    </source>
</evidence>
<dbReference type="Proteomes" id="UP000827092">
    <property type="component" value="Unassembled WGS sequence"/>
</dbReference>
<accession>A0AAV6VG23</accession>
<dbReference type="AlphaFoldDB" id="A0AAV6VG23"/>
<feature type="region of interest" description="Disordered" evidence="1">
    <location>
        <begin position="155"/>
        <end position="184"/>
    </location>
</feature>